<evidence type="ECO:0000256" key="2">
    <source>
        <dbReference type="SAM" id="MobiDB-lite"/>
    </source>
</evidence>
<reference evidence="4 5" key="1">
    <citation type="submission" date="2016-10" db="EMBL/GenBank/DDBJ databases">
        <authorList>
            <person name="de Groot N.N."/>
        </authorList>
    </citation>
    <scope>NUCLEOTIDE SEQUENCE [LARGE SCALE GENOMIC DNA]</scope>
    <source>
        <strain evidence="4 5">DSM 23609</strain>
    </source>
</reference>
<dbReference type="STRING" id="1076937.SAMN04488120_10668"/>
<evidence type="ECO:0000313" key="5">
    <source>
        <dbReference type="Proteomes" id="UP000199771"/>
    </source>
</evidence>
<sequence length="258" mass="27985">MRAAAQRTLPVQTPAPRVGRPPRVSAQAIIEAAIAIGLEGVTLKQVADRLGVAVATLYRHVRNRDELVRLAAFRIALTRRLPQADQNRPMHWSQIAIGYAESLFESFVREPQLLYELTKGRLGPDVEVDFLEQFLAALAAHGFSADEGIRLHHAIAMLAIGASAGALAVSACAAAGEPLDAAMRRALAERDRHELPHLRSAIDAYTNVDPRQWLFALRALLAGIALARGETLPPWDDRFSSPTPTPPPASPVDVRSPS</sequence>
<keyword evidence="1" id="KW-0238">DNA-binding</keyword>
<dbReference type="GO" id="GO:0003677">
    <property type="term" value="F:DNA binding"/>
    <property type="evidence" value="ECO:0007669"/>
    <property type="project" value="UniProtKB-KW"/>
</dbReference>
<dbReference type="Gene3D" id="1.10.10.60">
    <property type="entry name" value="Homeodomain-like"/>
    <property type="match status" value="1"/>
</dbReference>
<dbReference type="AlphaFoldDB" id="A0A1I2JDZ3"/>
<dbReference type="InterPro" id="IPR009057">
    <property type="entry name" value="Homeodomain-like_sf"/>
</dbReference>
<dbReference type="SUPFAM" id="SSF46689">
    <property type="entry name" value="Homeodomain-like"/>
    <property type="match status" value="1"/>
</dbReference>
<organism evidence="4 5">
    <name type="scientific">Fontimonas thermophila</name>
    <dbReference type="NCBI Taxonomy" id="1076937"/>
    <lineage>
        <taxon>Bacteria</taxon>
        <taxon>Pseudomonadati</taxon>
        <taxon>Pseudomonadota</taxon>
        <taxon>Gammaproteobacteria</taxon>
        <taxon>Nevskiales</taxon>
        <taxon>Nevskiaceae</taxon>
        <taxon>Fontimonas</taxon>
    </lineage>
</organism>
<protein>
    <submittedName>
        <fullName evidence="4">Transcriptional regulator, TetR family</fullName>
    </submittedName>
</protein>
<keyword evidence="5" id="KW-1185">Reference proteome</keyword>
<name>A0A1I2JDZ3_9GAMM</name>
<feature type="domain" description="HTH tetR-type" evidence="3">
    <location>
        <begin position="31"/>
        <end position="69"/>
    </location>
</feature>
<dbReference type="Gene3D" id="1.10.357.10">
    <property type="entry name" value="Tetracycline Repressor, domain 2"/>
    <property type="match status" value="1"/>
</dbReference>
<feature type="region of interest" description="Disordered" evidence="2">
    <location>
        <begin position="235"/>
        <end position="258"/>
    </location>
</feature>
<gene>
    <name evidence="4" type="ORF">SAMN04488120_10668</name>
</gene>
<evidence type="ECO:0000259" key="3">
    <source>
        <dbReference type="Pfam" id="PF00440"/>
    </source>
</evidence>
<dbReference type="RefSeq" id="WP_159431123.1">
    <property type="nucleotide sequence ID" value="NZ_FOOC01000006.1"/>
</dbReference>
<dbReference type="InterPro" id="IPR036271">
    <property type="entry name" value="Tet_transcr_reg_TetR-rel_C_sf"/>
</dbReference>
<dbReference type="OrthoDB" id="7468777at2"/>
<evidence type="ECO:0000256" key="1">
    <source>
        <dbReference type="ARBA" id="ARBA00023125"/>
    </source>
</evidence>
<dbReference type="InterPro" id="IPR001647">
    <property type="entry name" value="HTH_TetR"/>
</dbReference>
<feature type="region of interest" description="Disordered" evidence="2">
    <location>
        <begin position="1"/>
        <end position="20"/>
    </location>
</feature>
<proteinExistence type="predicted"/>
<dbReference type="Pfam" id="PF00440">
    <property type="entry name" value="TetR_N"/>
    <property type="match status" value="1"/>
</dbReference>
<dbReference type="Proteomes" id="UP000199771">
    <property type="component" value="Unassembled WGS sequence"/>
</dbReference>
<accession>A0A1I2JDZ3</accession>
<evidence type="ECO:0000313" key="4">
    <source>
        <dbReference type="EMBL" id="SFF51076.1"/>
    </source>
</evidence>
<dbReference type="SUPFAM" id="SSF48498">
    <property type="entry name" value="Tetracyclin repressor-like, C-terminal domain"/>
    <property type="match status" value="1"/>
</dbReference>
<dbReference type="EMBL" id="FOOC01000006">
    <property type="protein sequence ID" value="SFF51076.1"/>
    <property type="molecule type" value="Genomic_DNA"/>
</dbReference>